<keyword evidence="1" id="KW-0175">Coiled coil</keyword>
<dbReference type="Proteomes" id="UP000693970">
    <property type="component" value="Unassembled WGS sequence"/>
</dbReference>
<evidence type="ECO:0000256" key="1">
    <source>
        <dbReference type="SAM" id="Coils"/>
    </source>
</evidence>
<feature type="compositionally biased region" description="Low complexity" evidence="2">
    <location>
        <begin position="37"/>
        <end position="46"/>
    </location>
</feature>
<dbReference type="GO" id="GO:0005743">
    <property type="term" value="C:mitochondrial inner membrane"/>
    <property type="evidence" value="ECO:0007669"/>
    <property type="project" value="InterPro"/>
</dbReference>
<feature type="compositionally biased region" description="Polar residues" evidence="2">
    <location>
        <begin position="47"/>
        <end position="57"/>
    </location>
</feature>
<evidence type="ECO:0000313" key="6">
    <source>
        <dbReference type="Proteomes" id="UP000693970"/>
    </source>
</evidence>
<evidence type="ECO:0000256" key="4">
    <source>
        <dbReference type="SAM" id="SignalP"/>
    </source>
</evidence>
<dbReference type="GO" id="GO:0030003">
    <property type="term" value="P:intracellular monoatomic cation homeostasis"/>
    <property type="evidence" value="ECO:0007669"/>
    <property type="project" value="TreeGrafter"/>
</dbReference>
<feature type="compositionally biased region" description="Low complexity" evidence="2">
    <location>
        <begin position="183"/>
        <end position="202"/>
    </location>
</feature>
<keyword evidence="3" id="KW-0472">Membrane</keyword>
<sequence>MMFVRRMWNHRYLLGTALLLLVHGNSVLSFVHPSHSQQQQQQQQQQSPVRTQSWDNRRQQLCSSTSQSWSMFQRNNPAIRTPTTWSSSSSSLHVSSKFFTKKTVEEGGEDDGSDDDTKLETTKDTQVIASLTEVLDDIALPPSVSKFRKLKDLMWVRECLEDLTAAEFALSVEQQLEADTTTSRGDSSNSGGINGRSSAGAAMATALPSQQRRKKRAVDYEKLLSQLTKRIEDMTCQPFVEMIDEKVDVITSESNDKVDQPKKTSVTIELDVTVLQSDRGMGRYAYSSEERSILLQRLLKTRRNIEEVLEGHALQEEMLKDESFLKLPEIPELRMTPEDGNSTSNSFGPKLYVREDGTVDWEGALQDRAALRKFGGAVWARINGQTPDDLEDEDEGEEQGKRRIPGHGSSTGTEKKAAVVAKIEETVAIQDARKELNRLQTQLREMEKEHTALLASGIKVGQPVANVKLASLDPALRNKIRQSAEHLLIMEQQVSYQSLVYELERIYTYLATELGNPSSKGYIPLQDRLNVAEYGLLESQVESCSRELESKGVLDADILAVIAEQMTDFKRRLGIDYYVTGLTFDRETIIRWLNDFLVKAKNGLMFYVKGTRLFFNDIVYCSSLIGRAAQGYTLKPREVRTIRRTFKDIITFIPVVIIWIIPLTPVGHVIVFGAIQRFFPDFFPSCFTEQRQNLLQLYETTEFSEFTIKESLQERLARFLEAFVFVVASKTRNLYTVLFSPEEEQTDQKGDND</sequence>
<organism evidence="5 6">
    <name type="scientific">Nitzschia inconspicua</name>
    <dbReference type="NCBI Taxonomy" id="303405"/>
    <lineage>
        <taxon>Eukaryota</taxon>
        <taxon>Sar</taxon>
        <taxon>Stramenopiles</taxon>
        <taxon>Ochrophyta</taxon>
        <taxon>Bacillariophyta</taxon>
        <taxon>Bacillariophyceae</taxon>
        <taxon>Bacillariophycidae</taxon>
        <taxon>Bacillariales</taxon>
        <taxon>Bacillariaceae</taxon>
        <taxon>Nitzschia</taxon>
    </lineage>
</organism>
<proteinExistence type="predicted"/>
<gene>
    <name evidence="5" type="ORF">IV203_001588</name>
</gene>
<feature type="region of interest" description="Disordered" evidence="2">
    <location>
        <begin position="33"/>
        <end position="57"/>
    </location>
</feature>
<feature type="region of interest" description="Disordered" evidence="2">
    <location>
        <begin position="178"/>
        <end position="210"/>
    </location>
</feature>
<dbReference type="PANTHER" id="PTHR14009">
    <property type="entry name" value="LEUCINE ZIPPER-EF-HAND CONTAINING TRANSMEMBRANE PROTEIN"/>
    <property type="match status" value="1"/>
</dbReference>
<dbReference type="PANTHER" id="PTHR14009:SF1">
    <property type="entry name" value="MITOCHONDRIAL PROTON_CALCIUM EXCHANGER PROTEIN"/>
    <property type="match status" value="1"/>
</dbReference>
<accession>A0A9K3L8V0</accession>
<feature type="compositionally biased region" description="Acidic residues" evidence="2">
    <location>
        <begin position="388"/>
        <end position="397"/>
    </location>
</feature>
<comment type="caution">
    <text evidence="5">The sequence shown here is derived from an EMBL/GenBank/DDBJ whole genome shotgun (WGS) entry which is preliminary data.</text>
</comment>
<protein>
    <submittedName>
        <fullName evidence="5">LETM1-like protein</fullName>
    </submittedName>
</protein>
<reference evidence="5" key="1">
    <citation type="journal article" date="2021" name="Sci. Rep.">
        <title>Diploid genomic architecture of Nitzschia inconspicua, an elite biomass production diatom.</title>
        <authorList>
            <person name="Oliver A."/>
            <person name="Podell S."/>
            <person name="Pinowska A."/>
            <person name="Traller J.C."/>
            <person name="Smith S.R."/>
            <person name="McClure R."/>
            <person name="Beliaev A."/>
            <person name="Bohutskyi P."/>
            <person name="Hill E.A."/>
            <person name="Rabines A."/>
            <person name="Zheng H."/>
            <person name="Allen L.Z."/>
            <person name="Kuo A."/>
            <person name="Grigoriev I.V."/>
            <person name="Allen A.E."/>
            <person name="Hazlebeck D."/>
            <person name="Allen E.E."/>
        </authorList>
    </citation>
    <scope>NUCLEOTIDE SEQUENCE</scope>
    <source>
        <strain evidence="5">Hildebrandi</strain>
    </source>
</reference>
<evidence type="ECO:0000313" key="5">
    <source>
        <dbReference type="EMBL" id="KAG7356901.1"/>
    </source>
</evidence>
<dbReference type="OrthoDB" id="275278at2759"/>
<feature type="signal peptide" evidence="4">
    <location>
        <begin position="1"/>
        <end position="24"/>
    </location>
</feature>
<evidence type="ECO:0000256" key="3">
    <source>
        <dbReference type="SAM" id="Phobius"/>
    </source>
</evidence>
<feature type="transmembrane region" description="Helical" evidence="3">
    <location>
        <begin position="649"/>
        <end position="675"/>
    </location>
</feature>
<feature type="chain" id="PRO_5039934115" evidence="4">
    <location>
        <begin position="25"/>
        <end position="753"/>
    </location>
</feature>
<keyword evidence="4" id="KW-0732">Signal</keyword>
<dbReference type="EMBL" id="JAGRRH010000015">
    <property type="protein sequence ID" value="KAG7356901.1"/>
    <property type="molecule type" value="Genomic_DNA"/>
</dbReference>
<keyword evidence="3" id="KW-1133">Transmembrane helix</keyword>
<dbReference type="AlphaFoldDB" id="A0A9K3L8V0"/>
<feature type="region of interest" description="Disordered" evidence="2">
    <location>
        <begin position="383"/>
        <end position="415"/>
    </location>
</feature>
<name>A0A9K3L8V0_9STRA</name>
<evidence type="ECO:0000256" key="2">
    <source>
        <dbReference type="SAM" id="MobiDB-lite"/>
    </source>
</evidence>
<dbReference type="InterPro" id="IPR044202">
    <property type="entry name" value="LETM1/MDM38-like"/>
</dbReference>
<keyword evidence="3" id="KW-0812">Transmembrane</keyword>
<reference evidence="5" key="2">
    <citation type="submission" date="2021-04" db="EMBL/GenBank/DDBJ databases">
        <authorList>
            <person name="Podell S."/>
        </authorList>
    </citation>
    <scope>NUCLEOTIDE SEQUENCE</scope>
    <source>
        <strain evidence="5">Hildebrandi</strain>
    </source>
</reference>
<keyword evidence="6" id="KW-1185">Reference proteome</keyword>
<feature type="coiled-coil region" evidence="1">
    <location>
        <begin position="422"/>
        <end position="456"/>
    </location>
</feature>